<evidence type="ECO:0000313" key="2">
    <source>
        <dbReference type="EMBL" id="MPC53939.1"/>
    </source>
</evidence>
<organism evidence="2 3">
    <name type="scientific">Portunus trituberculatus</name>
    <name type="common">Swimming crab</name>
    <name type="synonym">Neptunus trituberculatus</name>
    <dbReference type="NCBI Taxonomy" id="210409"/>
    <lineage>
        <taxon>Eukaryota</taxon>
        <taxon>Metazoa</taxon>
        <taxon>Ecdysozoa</taxon>
        <taxon>Arthropoda</taxon>
        <taxon>Crustacea</taxon>
        <taxon>Multicrustacea</taxon>
        <taxon>Malacostraca</taxon>
        <taxon>Eumalacostraca</taxon>
        <taxon>Eucarida</taxon>
        <taxon>Decapoda</taxon>
        <taxon>Pleocyemata</taxon>
        <taxon>Brachyura</taxon>
        <taxon>Eubrachyura</taxon>
        <taxon>Portunoidea</taxon>
        <taxon>Portunidae</taxon>
        <taxon>Portuninae</taxon>
        <taxon>Portunus</taxon>
    </lineage>
</organism>
<comment type="caution">
    <text evidence="2">The sequence shown here is derived from an EMBL/GenBank/DDBJ whole genome shotgun (WGS) entry which is preliminary data.</text>
</comment>
<evidence type="ECO:0000256" key="1">
    <source>
        <dbReference type="SAM" id="MobiDB-lite"/>
    </source>
</evidence>
<gene>
    <name evidence="2" type="ORF">E2C01_047842</name>
</gene>
<feature type="compositionally biased region" description="Basic residues" evidence="1">
    <location>
        <begin position="47"/>
        <end position="65"/>
    </location>
</feature>
<dbReference type="Proteomes" id="UP000324222">
    <property type="component" value="Unassembled WGS sequence"/>
</dbReference>
<sequence length="65" mass="7361">MRWGGDMAPNMGNTINKIACATNRWKLNSATHIYSSRTPTGAIGQNIKKKVVNHNRKQPKQWKDP</sequence>
<dbReference type="AlphaFoldDB" id="A0A5B7G8J9"/>
<protein>
    <submittedName>
        <fullName evidence="2">Uncharacterized protein</fullName>
    </submittedName>
</protein>
<evidence type="ECO:0000313" key="3">
    <source>
        <dbReference type="Proteomes" id="UP000324222"/>
    </source>
</evidence>
<dbReference type="EMBL" id="VSRR010011995">
    <property type="protein sequence ID" value="MPC53939.1"/>
    <property type="molecule type" value="Genomic_DNA"/>
</dbReference>
<proteinExistence type="predicted"/>
<accession>A0A5B7G8J9</accession>
<name>A0A5B7G8J9_PORTR</name>
<feature type="region of interest" description="Disordered" evidence="1">
    <location>
        <begin position="36"/>
        <end position="65"/>
    </location>
</feature>
<keyword evidence="3" id="KW-1185">Reference proteome</keyword>
<reference evidence="2 3" key="1">
    <citation type="submission" date="2019-05" db="EMBL/GenBank/DDBJ databases">
        <title>Another draft genome of Portunus trituberculatus and its Hox gene families provides insights of decapod evolution.</title>
        <authorList>
            <person name="Jeong J.-H."/>
            <person name="Song I."/>
            <person name="Kim S."/>
            <person name="Choi T."/>
            <person name="Kim D."/>
            <person name="Ryu S."/>
            <person name="Kim W."/>
        </authorList>
    </citation>
    <scope>NUCLEOTIDE SEQUENCE [LARGE SCALE GENOMIC DNA]</scope>
    <source>
        <tissue evidence="2">Muscle</tissue>
    </source>
</reference>